<dbReference type="KEGG" id="ark:D6B99_05590"/>
<evidence type="ECO:0000313" key="4">
    <source>
        <dbReference type="Proteomes" id="UP000266118"/>
    </source>
</evidence>
<dbReference type="EMBL" id="CP032489">
    <property type="protein sequence ID" value="AYD47131.1"/>
    <property type="molecule type" value="Genomic_DNA"/>
</dbReference>
<evidence type="ECO:0000313" key="3">
    <source>
        <dbReference type="EMBL" id="AYD47131.1"/>
    </source>
</evidence>
<evidence type="ECO:0000256" key="1">
    <source>
        <dbReference type="SAM" id="SignalP"/>
    </source>
</evidence>
<feature type="signal peptide" evidence="1">
    <location>
        <begin position="1"/>
        <end position="20"/>
    </location>
</feature>
<keyword evidence="1" id="KW-0732">Signal</keyword>
<organism evidence="3 4">
    <name type="scientific">Arachidicoccus soli</name>
    <dbReference type="NCBI Taxonomy" id="2341117"/>
    <lineage>
        <taxon>Bacteria</taxon>
        <taxon>Pseudomonadati</taxon>
        <taxon>Bacteroidota</taxon>
        <taxon>Chitinophagia</taxon>
        <taxon>Chitinophagales</taxon>
        <taxon>Chitinophagaceae</taxon>
        <taxon>Arachidicoccus</taxon>
    </lineage>
</organism>
<name>A0A386HNU8_9BACT</name>
<dbReference type="OrthoDB" id="947434at2"/>
<feature type="chain" id="PRO_5017328274" evidence="1">
    <location>
        <begin position="21"/>
        <end position="194"/>
    </location>
</feature>
<accession>A0A386HNU8</accession>
<sequence length="194" mass="21229">MKKTLLTLLTLLLLGGFANAQHFALGIKAGGNLNKIQGESFKNGFQFGVHAGAFLEYDFGKTIGIQPEVLFNQTNTTTQSRQSDANSYYQSTKDAKLNYLSIPLLLRINVNKLLTINVGPQYSILMNKDSSLIQNGKNAIKSGDFAAVAGVQLNLGGLRIYGRYNIGLSNINDISNQQKWKNQQIQLGVGFSIL</sequence>
<evidence type="ECO:0000259" key="2">
    <source>
        <dbReference type="Pfam" id="PF13568"/>
    </source>
</evidence>
<keyword evidence="4" id="KW-1185">Reference proteome</keyword>
<dbReference type="RefSeq" id="WP_119985918.1">
    <property type="nucleotide sequence ID" value="NZ_CP032489.1"/>
</dbReference>
<proteinExistence type="predicted"/>
<protein>
    <submittedName>
        <fullName evidence="3">PorT family protein</fullName>
    </submittedName>
</protein>
<feature type="domain" description="Outer membrane protein beta-barrel" evidence="2">
    <location>
        <begin position="20"/>
        <end position="171"/>
    </location>
</feature>
<reference evidence="3 4" key="1">
    <citation type="submission" date="2018-09" db="EMBL/GenBank/DDBJ databases">
        <title>Arachidicoccus sp. nov., a bacterium isolated from soil.</title>
        <authorList>
            <person name="Weon H.-Y."/>
            <person name="Kwon S.-W."/>
            <person name="Lee S.A."/>
        </authorList>
    </citation>
    <scope>NUCLEOTIDE SEQUENCE [LARGE SCALE GENOMIC DNA]</scope>
    <source>
        <strain evidence="3 4">KIS59-12</strain>
    </source>
</reference>
<gene>
    <name evidence="3" type="ORF">D6B99_05590</name>
</gene>
<dbReference type="Proteomes" id="UP000266118">
    <property type="component" value="Chromosome"/>
</dbReference>
<dbReference type="Pfam" id="PF13568">
    <property type="entry name" value="OMP_b-brl_2"/>
    <property type="match status" value="1"/>
</dbReference>
<dbReference type="AlphaFoldDB" id="A0A386HNU8"/>
<dbReference type="InterPro" id="IPR025665">
    <property type="entry name" value="Beta-barrel_OMP_2"/>
</dbReference>